<comment type="caution">
    <text evidence="2">The sequence shown here is derived from an EMBL/GenBank/DDBJ whole genome shotgun (WGS) entry which is preliminary data.</text>
</comment>
<evidence type="ECO:0000313" key="2">
    <source>
        <dbReference type="EMBL" id="CAH3041519.1"/>
    </source>
</evidence>
<keyword evidence="3" id="KW-1185">Reference proteome</keyword>
<dbReference type="AlphaFoldDB" id="A0AAU9W1N8"/>
<reference evidence="2 3" key="1">
    <citation type="submission" date="2022-05" db="EMBL/GenBank/DDBJ databases">
        <authorList>
            <consortium name="Genoscope - CEA"/>
            <person name="William W."/>
        </authorList>
    </citation>
    <scope>NUCLEOTIDE SEQUENCE [LARGE SCALE GENOMIC DNA]</scope>
</reference>
<proteinExistence type="predicted"/>
<sequence>MADTGCQSCLASIKVIRRLGLCESDLIPVTMKMHAVNNKGISILGAVILRFSGRSPSGKALESRQIVHVTSDSDKLFLSRETCMALGIITKNFPIQPPCTCQRRITPPPSPQPPPFPATENSRMKMQQWLLDYYRTSTFNTCEHQPLPLMESIPMRLMVDPQAKPVAHHNPIPVPLHWQEEVKAGLDQDVSLGVLEPVPGGEPVTWCHRMVVCAKKNGTRHVKPTTRKAPSTRHVQSQATPKRPCLTVGMVTTAFPSMRTIDTSPPSSLHGVATAIKQHLKAT</sequence>
<protein>
    <submittedName>
        <fullName evidence="2">Uncharacterized protein</fullName>
    </submittedName>
</protein>
<evidence type="ECO:0000256" key="1">
    <source>
        <dbReference type="SAM" id="MobiDB-lite"/>
    </source>
</evidence>
<organism evidence="2 3">
    <name type="scientific">Pocillopora meandrina</name>
    <dbReference type="NCBI Taxonomy" id="46732"/>
    <lineage>
        <taxon>Eukaryota</taxon>
        <taxon>Metazoa</taxon>
        <taxon>Cnidaria</taxon>
        <taxon>Anthozoa</taxon>
        <taxon>Hexacorallia</taxon>
        <taxon>Scleractinia</taxon>
        <taxon>Astrocoeniina</taxon>
        <taxon>Pocilloporidae</taxon>
        <taxon>Pocillopora</taxon>
    </lineage>
</organism>
<feature type="region of interest" description="Disordered" evidence="1">
    <location>
        <begin position="220"/>
        <end position="240"/>
    </location>
</feature>
<gene>
    <name evidence="2" type="ORF">PMEA_00029250</name>
</gene>
<name>A0AAU9W1N8_9CNID</name>
<dbReference type="EMBL" id="CALNXJ010000006">
    <property type="protein sequence ID" value="CAH3041519.1"/>
    <property type="molecule type" value="Genomic_DNA"/>
</dbReference>
<accession>A0AAU9W1N8</accession>
<dbReference type="Proteomes" id="UP001159428">
    <property type="component" value="Unassembled WGS sequence"/>
</dbReference>
<evidence type="ECO:0000313" key="3">
    <source>
        <dbReference type="Proteomes" id="UP001159428"/>
    </source>
</evidence>